<evidence type="ECO:0000256" key="1">
    <source>
        <dbReference type="SAM" id="MobiDB-lite"/>
    </source>
</evidence>
<feature type="compositionally biased region" description="Basic and acidic residues" evidence="1">
    <location>
        <begin position="111"/>
        <end position="123"/>
    </location>
</feature>
<name>B3RK92_TRIAD</name>
<gene>
    <name evidence="2" type="ORF">TRIADDRAFT_63590</name>
</gene>
<evidence type="ECO:0000313" key="3">
    <source>
        <dbReference type="Proteomes" id="UP000009022"/>
    </source>
</evidence>
<dbReference type="RefSeq" id="XP_002109088.1">
    <property type="nucleotide sequence ID" value="XM_002109052.1"/>
</dbReference>
<feature type="region of interest" description="Disordered" evidence="1">
    <location>
        <begin position="89"/>
        <end position="124"/>
    </location>
</feature>
<organism evidence="2 3">
    <name type="scientific">Trichoplax adhaerens</name>
    <name type="common">Trichoplax reptans</name>
    <dbReference type="NCBI Taxonomy" id="10228"/>
    <lineage>
        <taxon>Eukaryota</taxon>
        <taxon>Metazoa</taxon>
        <taxon>Placozoa</taxon>
        <taxon>Uniplacotomia</taxon>
        <taxon>Trichoplacea</taxon>
        <taxon>Trichoplacidae</taxon>
        <taxon>Trichoplax</taxon>
    </lineage>
</organism>
<dbReference type="AlphaFoldDB" id="B3RK92"/>
<sequence length="296" mass="33449">MAYTIVYPRNSYYQSPYCYSSSRYSPLPLASTNPWFDVYDDLFCNYYHPYQYKIVGLIPAERQRSAPKQCNKACKDAASKECCNTEKSSQSQSASKKEDETVKEPNLSKPSSRENTSKTDKSKKSTAKKVIAPWFSLLNDRPWYTFADIFGEATSDDCSACPEEYCQTSDDNSSLANHPQDIVTSRSHTESRTQSNGKDKYAYCKSSFKKKNGESKTVITQTIGDQKHTVTTIVDAEGNECQSEDYINVEEDQIEEFKESLKKFQCGQVCNSTCQKLCDEAAASNEAESKKESDKE</sequence>
<evidence type="ECO:0000313" key="2">
    <source>
        <dbReference type="EMBL" id="EDV29886.1"/>
    </source>
</evidence>
<feature type="compositionally biased region" description="Basic and acidic residues" evidence="1">
    <location>
        <begin position="187"/>
        <end position="196"/>
    </location>
</feature>
<accession>B3RK92</accession>
<dbReference type="Proteomes" id="UP000009022">
    <property type="component" value="Unassembled WGS sequence"/>
</dbReference>
<feature type="region of interest" description="Disordered" evidence="1">
    <location>
        <begin position="169"/>
        <end position="196"/>
    </location>
</feature>
<proteinExistence type="predicted"/>
<dbReference type="KEGG" id="tad:TRIADDRAFT_63590"/>
<dbReference type="PhylomeDB" id="B3RK92"/>
<feature type="compositionally biased region" description="Polar residues" evidence="1">
    <location>
        <begin position="169"/>
        <end position="186"/>
    </location>
</feature>
<protein>
    <submittedName>
        <fullName evidence="2">Uncharacterized protein</fullName>
    </submittedName>
</protein>
<dbReference type="EMBL" id="DS985241">
    <property type="protein sequence ID" value="EDV29886.1"/>
    <property type="molecule type" value="Genomic_DNA"/>
</dbReference>
<reference evidence="2 3" key="1">
    <citation type="journal article" date="2008" name="Nature">
        <title>The Trichoplax genome and the nature of placozoans.</title>
        <authorList>
            <person name="Srivastava M."/>
            <person name="Begovic E."/>
            <person name="Chapman J."/>
            <person name="Putnam N.H."/>
            <person name="Hellsten U."/>
            <person name="Kawashima T."/>
            <person name="Kuo A."/>
            <person name="Mitros T."/>
            <person name="Salamov A."/>
            <person name="Carpenter M.L."/>
            <person name="Signorovitch A.Y."/>
            <person name="Moreno M.A."/>
            <person name="Kamm K."/>
            <person name="Grimwood J."/>
            <person name="Schmutz J."/>
            <person name="Shapiro H."/>
            <person name="Grigoriev I.V."/>
            <person name="Buss L.W."/>
            <person name="Schierwater B."/>
            <person name="Dellaporta S.L."/>
            <person name="Rokhsar D.S."/>
        </authorList>
    </citation>
    <scope>NUCLEOTIDE SEQUENCE [LARGE SCALE GENOMIC DNA]</scope>
    <source>
        <strain evidence="2 3">Grell-BS-1999</strain>
    </source>
</reference>
<dbReference type="HOGENOM" id="CLU_856121_0_0_1"/>
<keyword evidence="3" id="KW-1185">Reference proteome</keyword>
<dbReference type="GeneID" id="6749577"/>
<dbReference type="OrthoDB" id="8707547at2759"/>
<dbReference type="CTD" id="6749577"/>
<dbReference type="InParanoid" id="B3RK92"/>